<sequence length="233" mass="24425">MSYNPTYGGQFQGLHGASQKTTGCGGTSKGAGKASGGSVGGGAGGPAGSPSGSGASTEPGDKVIVTIGGLKQVKLDAIKEGDERYFIAVGLFEGDNLNEVVNHKRNRTKPVKGQLIGDNYICPFSGEKIILPISDPSKRFLLYISVVTITKGTDDQGKTFKDISLMGIGFSQAFDVNVVKKYQHTTVELRLVEGGDPSINPGKIEVAIDVCKKGKGEAVPEDQEENIMAQFQV</sequence>
<dbReference type="AlphaFoldDB" id="U6LCD0"/>
<name>U6LCD0_9EIME</name>
<feature type="compositionally biased region" description="Low complexity" evidence="1">
    <location>
        <begin position="48"/>
        <end position="58"/>
    </location>
</feature>
<feature type="compositionally biased region" description="Gly residues" evidence="1">
    <location>
        <begin position="23"/>
        <end position="47"/>
    </location>
</feature>
<evidence type="ECO:0000313" key="2">
    <source>
        <dbReference type="EMBL" id="CDJ46209.1"/>
    </source>
</evidence>
<reference evidence="2" key="2">
    <citation type="submission" date="2013-10" db="EMBL/GenBank/DDBJ databases">
        <authorList>
            <person name="Aslett M."/>
        </authorList>
    </citation>
    <scope>NUCLEOTIDE SEQUENCE [LARGE SCALE GENOMIC DNA]</scope>
    <source>
        <strain evidence="2">Houghton</strain>
    </source>
</reference>
<organism evidence="2 3">
    <name type="scientific">Eimeria brunetti</name>
    <dbReference type="NCBI Taxonomy" id="51314"/>
    <lineage>
        <taxon>Eukaryota</taxon>
        <taxon>Sar</taxon>
        <taxon>Alveolata</taxon>
        <taxon>Apicomplexa</taxon>
        <taxon>Conoidasida</taxon>
        <taxon>Coccidia</taxon>
        <taxon>Eucoccidiorida</taxon>
        <taxon>Eimeriorina</taxon>
        <taxon>Eimeriidae</taxon>
        <taxon>Eimeria</taxon>
    </lineage>
</organism>
<proteinExistence type="predicted"/>
<dbReference type="VEuPathDB" id="ToxoDB:EBH_0011230"/>
<dbReference type="EMBL" id="HG710323">
    <property type="protein sequence ID" value="CDJ46209.1"/>
    <property type="molecule type" value="Genomic_DNA"/>
</dbReference>
<keyword evidence="3" id="KW-1185">Reference proteome</keyword>
<protein>
    <submittedName>
        <fullName evidence="2">Uncharacterized protein</fullName>
    </submittedName>
</protein>
<reference evidence="2" key="1">
    <citation type="submission" date="2013-10" db="EMBL/GenBank/DDBJ databases">
        <title>Genomic analysis of the causative agents of coccidiosis in chickens.</title>
        <authorList>
            <person name="Reid A.J."/>
            <person name="Blake D."/>
            <person name="Billington K."/>
            <person name="Browne H."/>
            <person name="Dunn M."/>
            <person name="Hung S."/>
            <person name="Kawahara F."/>
            <person name="Miranda-Saavedra D."/>
            <person name="Mourier T."/>
            <person name="Nagra H."/>
            <person name="Otto T.D."/>
            <person name="Rawlings N."/>
            <person name="Sanchez A."/>
            <person name="Sanders M."/>
            <person name="Subramaniam C."/>
            <person name="Tay Y."/>
            <person name="Dear P."/>
            <person name="Doerig C."/>
            <person name="Gruber A."/>
            <person name="Parkinson J."/>
            <person name="Shirley M."/>
            <person name="Wan K.L."/>
            <person name="Berriman M."/>
            <person name="Tomley F."/>
            <person name="Pain A."/>
        </authorList>
    </citation>
    <scope>NUCLEOTIDE SEQUENCE [LARGE SCALE GENOMIC DNA]</scope>
    <source>
        <strain evidence="2">Houghton</strain>
    </source>
</reference>
<evidence type="ECO:0000313" key="3">
    <source>
        <dbReference type="Proteomes" id="UP000030750"/>
    </source>
</evidence>
<evidence type="ECO:0000256" key="1">
    <source>
        <dbReference type="SAM" id="MobiDB-lite"/>
    </source>
</evidence>
<dbReference type="Proteomes" id="UP000030750">
    <property type="component" value="Unassembled WGS sequence"/>
</dbReference>
<gene>
    <name evidence="2" type="ORF">EBH_0011230</name>
</gene>
<dbReference type="OrthoDB" id="345880at2759"/>
<feature type="region of interest" description="Disordered" evidence="1">
    <location>
        <begin position="1"/>
        <end position="60"/>
    </location>
</feature>
<accession>U6LCD0</accession>